<sequence>MLRMQQLTRLSALSRTSVVTARSLVQRRCPSGPSCRWTSTSSHAKRDGFLKDAWAQYSIWLETKPLTTKIVTGSVIAAVGDVNCQLFLEGDKPFDYKRAAIFTFLGGVLVSPILHVWYGFLGTTVPGVTGLALGKRLVLDQLVFAPTFLPVFFSSLLALEGTPDKIPEKLADDWWPAVKTNWAVWVPAQLINFRFVTGSLQVLFANVVGLFWNSYLSYVSHADHHVEHDDKLAIKASA</sequence>
<reference evidence="7" key="1">
    <citation type="submission" date="2022-11" db="EMBL/GenBank/DDBJ databases">
        <authorList>
            <person name="Morgan W.R."/>
            <person name="Tartar A."/>
        </authorList>
    </citation>
    <scope>NUCLEOTIDE SEQUENCE</scope>
    <source>
        <strain evidence="7">ARSEF 373</strain>
    </source>
</reference>
<dbReference type="GO" id="GO:0016020">
    <property type="term" value="C:membrane"/>
    <property type="evidence" value="ECO:0007669"/>
    <property type="project" value="UniProtKB-SubCell"/>
</dbReference>
<feature type="transmembrane region" description="Helical" evidence="6">
    <location>
        <begin position="138"/>
        <end position="159"/>
    </location>
</feature>
<evidence type="ECO:0000256" key="3">
    <source>
        <dbReference type="ARBA" id="ARBA00022692"/>
    </source>
</evidence>
<evidence type="ECO:0000256" key="5">
    <source>
        <dbReference type="ARBA" id="ARBA00023136"/>
    </source>
</evidence>
<protein>
    <submittedName>
        <fullName evidence="7">Uncharacterized protein</fullName>
    </submittedName>
</protein>
<comment type="subcellular location">
    <subcellularLocation>
        <location evidence="1">Membrane</location>
        <topology evidence="1">Multi-pass membrane protein</topology>
    </subcellularLocation>
</comment>
<comment type="caution">
    <text evidence="7">The sequence shown here is derived from an EMBL/GenBank/DDBJ whole genome shotgun (WGS) entry which is preliminary data.</text>
</comment>
<evidence type="ECO:0000256" key="1">
    <source>
        <dbReference type="ARBA" id="ARBA00004141"/>
    </source>
</evidence>
<keyword evidence="8" id="KW-1185">Reference proteome</keyword>
<dbReference type="EMBL" id="DAKRPA010000101">
    <property type="protein sequence ID" value="DAZ98631.1"/>
    <property type="molecule type" value="Genomic_DNA"/>
</dbReference>
<evidence type="ECO:0000256" key="4">
    <source>
        <dbReference type="ARBA" id="ARBA00022989"/>
    </source>
</evidence>
<accession>A0AAV2YZD8</accession>
<feature type="transmembrane region" description="Helical" evidence="6">
    <location>
        <begin position="99"/>
        <end position="118"/>
    </location>
</feature>
<keyword evidence="4 6" id="KW-1133">Transmembrane helix</keyword>
<evidence type="ECO:0000256" key="6">
    <source>
        <dbReference type="RuleBase" id="RU363053"/>
    </source>
</evidence>
<keyword evidence="5 6" id="KW-0472">Membrane</keyword>
<name>A0AAV2YZD8_9STRA</name>
<dbReference type="AlphaFoldDB" id="A0AAV2YZD8"/>
<organism evidence="7 8">
    <name type="scientific">Lagenidium giganteum</name>
    <dbReference type="NCBI Taxonomy" id="4803"/>
    <lineage>
        <taxon>Eukaryota</taxon>
        <taxon>Sar</taxon>
        <taxon>Stramenopiles</taxon>
        <taxon>Oomycota</taxon>
        <taxon>Peronosporomycetes</taxon>
        <taxon>Pythiales</taxon>
        <taxon>Pythiaceae</taxon>
    </lineage>
</organism>
<evidence type="ECO:0000313" key="7">
    <source>
        <dbReference type="EMBL" id="DAZ98631.1"/>
    </source>
</evidence>
<reference evidence="7" key="2">
    <citation type="journal article" date="2023" name="Microbiol Resour">
        <title>Decontamination and Annotation of the Draft Genome Sequence of the Oomycete Lagenidium giganteum ARSEF 373.</title>
        <authorList>
            <person name="Morgan W.R."/>
            <person name="Tartar A."/>
        </authorList>
    </citation>
    <scope>NUCLEOTIDE SEQUENCE</scope>
    <source>
        <strain evidence="7">ARSEF 373</strain>
    </source>
</reference>
<dbReference type="Pfam" id="PF04117">
    <property type="entry name" value="Mpv17_PMP22"/>
    <property type="match status" value="1"/>
</dbReference>
<keyword evidence="3 6" id="KW-0812">Transmembrane</keyword>
<evidence type="ECO:0000313" key="8">
    <source>
        <dbReference type="Proteomes" id="UP001146120"/>
    </source>
</evidence>
<dbReference type="PANTHER" id="PTHR11266">
    <property type="entry name" value="PEROXISOMAL MEMBRANE PROTEIN 2, PXMP2 MPV17"/>
    <property type="match status" value="1"/>
</dbReference>
<dbReference type="InterPro" id="IPR007248">
    <property type="entry name" value="Mpv17_PMP22"/>
</dbReference>
<evidence type="ECO:0000256" key="2">
    <source>
        <dbReference type="ARBA" id="ARBA00006824"/>
    </source>
</evidence>
<dbReference type="GO" id="GO:0005737">
    <property type="term" value="C:cytoplasm"/>
    <property type="evidence" value="ECO:0007669"/>
    <property type="project" value="TreeGrafter"/>
</dbReference>
<comment type="similarity">
    <text evidence="2 6">Belongs to the peroxisomal membrane protein PXMP2/4 family.</text>
</comment>
<proteinExistence type="inferred from homology"/>
<dbReference type="PANTHER" id="PTHR11266:SF80">
    <property type="entry name" value="PEROXISOMAL MEMBRANE PROTEIN 2"/>
    <property type="match status" value="1"/>
</dbReference>
<dbReference type="Proteomes" id="UP001146120">
    <property type="component" value="Unassembled WGS sequence"/>
</dbReference>
<gene>
    <name evidence="7" type="ORF">N0F65_000826</name>
</gene>